<feature type="signal peptide" evidence="2">
    <location>
        <begin position="1"/>
        <end position="27"/>
    </location>
</feature>
<feature type="compositionally biased region" description="Polar residues" evidence="1">
    <location>
        <begin position="80"/>
        <end position="97"/>
    </location>
</feature>
<accession>A0A6A1W1C3</accession>
<keyword evidence="4" id="KW-1185">Reference proteome</keyword>
<feature type="region of interest" description="Disordered" evidence="1">
    <location>
        <begin position="36"/>
        <end position="105"/>
    </location>
</feature>
<dbReference type="AlphaFoldDB" id="A0A6A1W1C3"/>
<gene>
    <name evidence="3" type="ORF">CJ030_MR3G015040</name>
</gene>
<dbReference type="PANTHER" id="PTHR36619:SF3">
    <property type="entry name" value="TRANSMEMBRANE PROTEIN"/>
    <property type="match status" value="1"/>
</dbReference>
<sequence length="105" mass="11529">MSSIDLFLNLLLLLLLLIMNSPLLVMTQTDPMSSTAAAAIRPMGPKPPASYRTLKPKRSHGGYSTRDVDSCLPKGFRRSSAPSRYSNYHTLGSTMCSPSKRMARP</sequence>
<dbReference type="Proteomes" id="UP000516437">
    <property type="component" value="Chromosome 3"/>
</dbReference>
<dbReference type="PANTHER" id="PTHR36619">
    <property type="entry name" value="OS04G0208900 PROTEIN"/>
    <property type="match status" value="1"/>
</dbReference>
<name>A0A6A1W1C3_9ROSI</name>
<feature type="chain" id="PRO_5025462193" description="Secreted protein" evidence="2">
    <location>
        <begin position="28"/>
        <end position="105"/>
    </location>
</feature>
<evidence type="ECO:0000313" key="4">
    <source>
        <dbReference type="Proteomes" id="UP000516437"/>
    </source>
</evidence>
<dbReference type="EMBL" id="RXIC02000021">
    <property type="protein sequence ID" value="KAB1219044.1"/>
    <property type="molecule type" value="Genomic_DNA"/>
</dbReference>
<dbReference type="OrthoDB" id="1052227at2759"/>
<reference evidence="3 4" key="1">
    <citation type="journal article" date="2019" name="Plant Biotechnol. J.">
        <title>The red bayberry genome and genetic basis of sex determination.</title>
        <authorList>
            <person name="Jia H.M."/>
            <person name="Jia H.J."/>
            <person name="Cai Q.L."/>
            <person name="Wang Y."/>
            <person name="Zhao H.B."/>
            <person name="Yang W.F."/>
            <person name="Wang G.Y."/>
            <person name="Li Y.H."/>
            <person name="Zhan D.L."/>
            <person name="Shen Y.T."/>
            <person name="Niu Q.F."/>
            <person name="Chang L."/>
            <person name="Qiu J."/>
            <person name="Zhao L."/>
            <person name="Xie H.B."/>
            <person name="Fu W.Y."/>
            <person name="Jin J."/>
            <person name="Li X.W."/>
            <person name="Jiao Y."/>
            <person name="Zhou C.C."/>
            <person name="Tu T."/>
            <person name="Chai C.Y."/>
            <person name="Gao J.L."/>
            <person name="Fan L.J."/>
            <person name="van de Weg E."/>
            <person name="Wang J.Y."/>
            <person name="Gao Z.S."/>
        </authorList>
    </citation>
    <scope>NUCLEOTIDE SEQUENCE [LARGE SCALE GENOMIC DNA]</scope>
    <source>
        <tissue evidence="3">Leaves</tissue>
    </source>
</reference>
<proteinExistence type="predicted"/>
<evidence type="ECO:0000256" key="2">
    <source>
        <dbReference type="SAM" id="SignalP"/>
    </source>
</evidence>
<keyword evidence="2" id="KW-0732">Signal</keyword>
<evidence type="ECO:0000313" key="3">
    <source>
        <dbReference type="EMBL" id="KAB1219044.1"/>
    </source>
</evidence>
<evidence type="ECO:0008006" key="5">
    <source>
        <dbReference type="Google" id="ProtNLM"/>
    </source>
</evidence>
<evidence type="ECO:0000256" key="1">
    <source>
        <dbReference type="SAM" id="MobiDB-lite"/>
    </source>
</evidence>
<comment type="caution">
    <text evidence="3">The sequence shown here is derived from an EMBL/GenBank/DDBJ whole genome shotgun (WGS) entry which is preliminary data.</text>
</comment>
<organism evidence="3 4">
    <name type="scientific">Morella rubra</name>
    <name type="common">Chinese bayberry</name>
    <dbReference type="NCBI Taxonomy" id="262757"/>
    <lineage>
        <taxon>Eukaryota</taxon>
        <taxon>Viridiplantae</taxon>
        <taxon>Streptophyta</taxon>
        <taxon>Embryophyta</taxon>
        <taxon>Tracheophyta</taxon>
        <taxon>Spermatophyta</taxon>
        <taxon>Magnoliopsida</taxon>
        <taxon>eudicotyledons</taxon>
        <taxon>Gunneridae</taxon>
        <taxon>Pentapetalae</taxon>
        <taxon>rosids</taxon>
        <taxon>fabids</taxon>
        <taxon>Fagales</taxon>
        <taxon>Myricaceae</taxon>
        <taxon>Morella</taxon>
    </lineage>
</organism>
<protein>
    <recommendedName>
        <fullName evidence="5">Secreted protein</fullName>
    </recommendedName>
</protein>